<dbReference type="GO" id="GO:0071037">
    <property type="term" value="P:nuclear polyadenylation-dependent snRNA catabolic process"/>
    <property type="evidence" value="ECO:0007669"/>
    <property type="project" value="TreeGrafter"/>
</dbReference>
<dbReference type="SMART" id="SM00474">
    <property type="entry name" value="35EXOc"/>
    <property type="match status" value="1"/>
</dbReference>
<dbReference type="PANTHER" id="PTHR12124">
    <property type="entry name" value="POLYMYOSITIS/SCLERODERMA AUTOANTIGEN-RELATED"/>
    <property type="match status" value="1"/>
</dbReference>
<name>A0A9W8WGX8_9HYPO</name>
<evidence type="ECO:0000256" key="2">
    <source>
        <dbReference type="ARBA" id="ARBA00022552"/>
    </source>
</evidence>
<evidence type="ECO:0000313" key="11">
    <source>
        <dbReference type="EMBL" id="KAJ4324977.1"/>
    </source>
</evidence>
<feature type="domain" description="HRDC" evidence="10">
    <location>
        <begin position="449"/>
        <end position="529"/>
    </location>
</feature>
<dbReference type="InterPro" id="IPR010997">
    <property type="entry name" value="HRDC-like_sf"/>
</dbReference>
<dbReference type="GO" id="GO:0000467">
    <property type="term" value="P:exonucleolytic trimming to generate mature 3'-end of 5.8S rRNA from tricistronic rRNA transcript (SSU-rRNA, 5.8S rRNA, LSU-rRNA)"/>
    <property type="evidence" value="ECO:0007669"/>
    <property type="project" value="InterPro"/>
</dbReference>
<comment type="similarity">
    <text evidence="8">Belongs to the exosome component 10/RRP6 family.</text>
</comment>
<comment type="caution">
    <text evidence="11">The sequence shown here is derived from an EMBL/GenBank/DDBJ whole genome shotgun (WGS) entry which is preliminary data.</text>
</comment>
<dbReference type="GO" id="GO:0000166">
    <property type="term" value="F:nucleotide binding"/>
    <property type="evidence" value="ECO:0007669"/>
    <property type="project" value="InterPro"/>
</dbReference>
<dbReference type="FunFam" id="3.30.420.10:FF:000059">
    <property type="entry name" value="Exosome complex exonuclease Rrp6"/>
    <property type="match status" value="1"/>
</dbReference>
<gene>
    <name evidence="11" type="primary">RRP6</name>
    <name evidence="11" type="ORF">N0V84_003661</name>
</gene>
<dbReference type="Gene3D" id="3.30.420.10">
    <property type="entry name" value="Ribonuclease H-like superfamily/Ribonuclease H"/>
    <property type="match status" value="1"/>
</dbReference>
<dbReference type="InterPro" id="IPR044876">
    <property type="entry name" value="HRDC_dom_sf"/>
</dbReference>
<dbReference type="InterPro" id="IPR036397">
    <property type="entry name" value="RNaseH_sf"/>
</dbReference>
<dbReference type="EMBL" id="JAPEUR010000054">
    <property type="protein sequence ID" value="KAJ4324977.1"/>
    <property type="molecule type" value="Genomic_DNA"/>
</dbReference>
<keyword evidence="7" id="KW-0539">Nucleus</keyword>
<keyword evidence="3" id="KW-0540">Nuclease</keyword>
<comment type="subcellular location">
    <subcellularLocation>
        <location evidence="1">Nucleus</location>
    </subcellularLocation>
</comment>
<dbReference type="Proteomes" id="UP001140502">
    <property type="component" value="Unassembled WGS sequence"/>
</dbReference>
<dbReference type="Gene3D" id="1.10.150.80">
    <property type="entry name" value="HRDC domain"/>
    <property type="match status" value="1"/>
</dbReference>
<dbReference type="GO" id="GO:0071039">
    <property type="term" value="P:nuclear polyadenylation-dependent CUT catabolic process"/>
    <property type="evidence" value="ECO:0007669"/>
    <property type="project" value="TreeGrafter"/>
</dbReference>
<dbReference type="SMART" id="SM00341">
    <property type="entry name" value="HRDC"/>
    <property type="match status" value="1"/>
</dbReference>
<dbReference type="AlphaFoldDB" id="A0A9W8WGX8"/>
<dbReference type="GO" id="GO:0071044">
    <property type="term" value="P:histone mRNA catabolic process"/>
    <property type="evidence" value="ECO:0007669"/>
    <property type="project" value="TreeGrafter"/>
</dbReference>
<protein>
    <submittedName>
        <fullName evidence="11">Exosome nuclease subunit</fullName>
    </submittedName>
</protein>
<dbReference type="InterPro" id="IPR049559">
    <property type="entry name" value="Rrp6p-like_exo"/>
</dbReference>
<feature type="region of interest" description="Disordered" evidence="9">
    <location>
        <begin position="635"/>
        <end position="818"/>
    </location>
</feature>
<feature type="compositionally biased region" description="Basic residues" evidence="9">
    <location>
        <begin position="727"/>
        <end position="743"/>
    </location>
</feature>
<evidence type="ECO:0000256" key="3">
    <source>
        <dbReference type="ARBA" id="ARBA00022722"/>
    </source>
</evidence>
<feature type="compositionally biased region" description="Basic and acidic residues" evidence="9">
    <location>
        <begin position="745"/>
        <end position="755"/>
    </location>
</feature>
<dbReference type="InterPro" id="IPR045092">
    <property type="entry name" value="Rrp6-like"/>
</dbReference>
<evidence type="ECO:0000256" key="7">
    <source>
        <dbReference type="ARBA" id="ARBA00023242"/>
    </source>
</evidence>
<evidence type="ECO:0000259" key="10">
    <source>
        <dbReference type="PROSITE" id="PS50967"/>
    </source>
</evidence>
<dbReference type="Pfam" id="PF01612">
    <property type="entry name" value="DNA_pol_A_exo1"/>
    <property type="match status" value="1"/>
</dbReference>
<dbReference type="GO" id="GO:0071040">
    <property type="term" value="P:nuclear polyadenylation-dependent antisense transcript catabolic process"/>
    <property type="evidence" value="ECO:0007669"/>
    <property type="project" value="TreeGrafter"/>
</dbReference>
<evidence type="ECO:0000313" key="12">
    <source>
        <dbReference type="Proteomes" id="UP001140502"/>
    </source>
</evidence>
<feature type="compositionally biased region" description="Basic and acidic residues" evidence="9">
    <location>
        <begin position="714"/>
        <end position="726"/>
    </location>
</feature>
<dbReference type="InterPro" id="IPR002121">
    <property type="entry name" value="HRDC_dom"/>
</dbReference>
<evidence type="ECO:0000256" key="9">
    <source>
        <dbReference type="SAM" id="MobiDB-lite"/>
    </source>
</evidence>
<dbReference type="GO" id="GO:0071035">
    <property type="term" value="P:nuclear polyadenylation-dependent rRNA catabolic process"/>
    <property type="evidence" value="ECO:0007669"/>
    <property type="project" value="TreeGrafter"/>
</dbReference>
<evidence type="ECO:0000256" key="8">
    <source>
        <dbReference type="ARBA" id="ARBA00043957"/>
    </source>
</evidence>
<dbReference type="InterPro" id="IPR002562">
    <property type="entry name" value="3'-5'_exonuclease_dom"/>
</dbReference>
<dbReference type="GO" id="GO:0000175">
    <property type="term" value="F:3'-5'-RNA exonuclease activity"/>
    <property type="evidence" value="ECO:0007669"/>
    <property type="project" value="InterPro"/>
</dbReference>
<dbReference type="OrthoDB" id="2250022at2759"/>
<evidence type="ECO:0000256" key="5">
    <source>
        <dbReference type="ARBA" id="ARBA00022835"/>
    </source>
</evidence>
<proteinExistence type="inferred from homology"/>
<dbReference type="CDD" id="cd06147">
    <property type="entry name" value="Rrp6p_like_exo"/>
    <property type="match status" value="1"/>
</dbReference>
<dbReference type="GO" id="GO:0005730">
    <property type="term" value="C:nucleolus"/>
    <property type="evidence" value="ECO:0007669"/>
    <property type="project" value="TreeGrafter"/>
</dbReference>
<keyword evidence="12" id="KW-1185">Reference proteome</keyword>
<dbReference type="PROSITE" id="PS50967">
    <property type="entry name" value="HRDC"/>
    <property type="match status" value="1"/>
</dbReference>
<evidence type="ECO:0000256" key="6">
    <source>
        <dbReference type="ARBA" id="ARBA00022839"/>
    </source>
</evidence>
<dbReference type="Pfam" id="PF08066">
    <property type="entry name" value="PMC2NT"/>
    <property type="match status" value="1"/>
</dbReference>
<evidence type="ECO:0000256" key="4">
    <source>
        <dbReference type="ARBA" id="ARBA00022801"/>
    </source>
</evidence>
<keyword evidence="2" id="KW-0698">rRNA processing</keyword>
<feature type="compositionally biased region" description="Acidic residues" evidence="9">
    <location>
        <begin position="637"/>
        <end position="650"/>
    </location>
</feature>
<dbReference type="GO" id="GO:0003727">
    <property type="term" value="F:single-stranded RNA binding"/>
    <property type="evidence" value="ECO:0007669"/>
    <property type="project" value="TreeGrafter"/>
</dbReference>
<dbReference type="InterPro" id="IPR012588">
    <property type="entry name" value="Exosome-assoc_fac_Rrp6_N"/>
</dbReference>
<dbReference type="SUPFAM" id="SSF47819">
    <property type="entry name" value="HRDC-like"/>
    <property type="match status" value="1"/>
</dbReference>
<dbReference type="InterPro" id="IPR012337">
    <property type="entry name" value="RNaseH-like_sf"/>
</dbReference>
<feature type="compositionally biased region" description="Polar residues" evidence="9">
    <location>
        <begin position="118"/>
        <end position="132"/>
    </location>
</feature>
<evidence type="ECO:0000256" key="1">
    <source>
        <dbReference type="ARBA" id="ARBA00004123"/>
    </source>
</evidence>
<dbReference type="GO" id="GO:0000176">
    <property type="term" value="C:nuclear exosome (RNase complex)"/>
    <property type="evidence" value="ECO:0007669"/>
    <property type="project" value="InterPro"/>
</dbReference>
<keyword evidence="4" id="KW-0378">Hydrolase</keyword>
<sequence>MEPSKDFKSLQESIQKSLVSTVKTVNRIAAEDLSFQRTVNPEVGQQLEDKTSRLLDLATRLLQSSGKACNVKAPKLEDVEDVEMKWRGVVDVVDSTLEKADTALDEYTGLVKRKEPPTSDSATTSKRPKSTNKVIRNANISKPQLLFEHQPDNFLSSPWKPILSSKPHAKASLEESLKIVPNESGAPQYQHPYEREITSMEYPKGVYQEAEPVMYQPVDTTEATWVDTYEGVLEMLKELEKAKEIAVDLEHHDFRSYIGLVSLMQISTREKDWIVDTLQPWRHKLEVLNEVFANPKIIKVFHGAYMDMVWLQRDLGLYVNGLFDTFFACEQLHYPAKSLAFLLSKFVDFDADKQYQLADWRIRPIPEEMMYYARSDTHYLLYIYDKVRNELVATSDTSKPETNLIGRVLEKSKELSLSRYENAGYDEETGEGSRGWYGYVFRNSHMALNSEQFAVFKAVWKWRDDTARSEDENPNYVLSTRDITEIARLNPPDAKALHSLLPLGAPLARPRFNEIWERIREAKARGGPSLLHFFTSMAPDTLRKNGLPFAARKTPRLPDIDGEVTVNRLTRSQLFGDMPISTRWDASTPAVNTEEDLIPFPWQKYVQQGSFEGGIRHDEPVEKTVVDAKQAMGVEDAGGDAEPEEAVEEEFTLKRGQKRKSEAVEESSSSEEESESESESDEEMQEDGGVLAIEDEPSKKETRSARRKQRKAKKAQDEQAQRLEAKRVRKAQKKEKKDKKQKQKQQQEEKQKKFDAVPFDYSKATSVLHGNRGSNGGDAQGKGKKKVFDPYSKSADTDIKGARKAPPVRGERSATFRK</sequence>
<feature type="compositionally biased region" description="Basic and acidic residues" evidence="9">
    <location>
        <begin position="809"/>
        <end position="818"/>
    </location>
</feature>
<keyword evidence="6" id="KW-0269">Exonuclease</keyword>
<reference evidence="11" key="1">
    <citation type="submission" date="2022-10" db="EMBL/GenBank/DDBJ databases">
        <title>Tapping the CABI collections for fungal endophytes: first genome assemblies for Collariella, Neodidymelliopsis, Ascochyta clinopodiicola, Didymella pomorum, Didymosphaeria variabile, Neocosmospora piperis and Neocucurbitaria cava.</title>
        <authorList>
            <person name="Hill R."/>
        </authorList>
    </citation>
    <scope>NUCLEOTIDE SEQUENCE</scope>
    <source>
        <strain evidence="11">IMI 366586</strain>
    </source>
</reference>
<feature type="compositionally biased region" description="Acidic residues" evidence="9">
    <location>
        <begin position="664"/>
        <end position="686"/>
    </location>
</feature>
<accession>A0A9W8WGX8</accession>
<dbReference type="GO" id="GO:0071051">
    <property type="term" value="P:poly(A)-dependent snoRNA 3'-end processing"/>
    <property type="evidence" value="ECO:0007669"/>
    <property type="project" value="TreeGrafter"/>
</dbReference>
<dbReference type="GO" id="GO:0071036">
    <property type="term" value="P:nuclear polyadenylation-dependent snoRNA catabolic process"/>
    <property type="evidence" value="ECO:0007669"/>
    <property type="project" value="TreeGrafter"/>
</dbReference>
<feature type="region of interest" description="Disordered" evidence="9">
    <location>
        <begin position="111"/>
        <end position="132"/>
    </location>
</feature>
<organism evidence="11 12">
    <name type="scientific">Fusarium piperis</name>
    <dbReference type="NCBI Taxonomy" id="1435070"/>
    <lineage>
        <taxon>Eukaryota</taxon>
        <taxon>Fungi</taxon>
        <taxon>Dikarya</taxon>
        <taxon>Ascomycota</taxon>
        <taxon>Pezizomycotina</taxon>
        <taxon>Sordariomycetes</taxon>
        <taxon>Hypocreomycetidae</taxon>
        <taxon>Hypocreales</taxon>
        <taxon>Nectriaceae</taxon>
        <taxon>Fusarium</taxon>
        <taxon>Fusarium solani species complex</taxon>
    </lineage>
</organism>
<dbReference type="GO" id="GO:0071038">
    <property type="term" value="P:TRAMP-dependent tRNA surveillance pathway"/>
    <property type="evidence" value="ECO:0007669"/>
    <property type="project" value="TreeGrafter"/>
</dbReference>
<keyword evidence="5" id="KW-0271">Exosome</keyword>
<dbReference type="SUPFAM" id="SSF53098">
    <property type="entry name" value="Ribonuclease H-like"/>
    <property type="match status" value="1"/>
</dbReference>
<dbReference type="PANTHER" id="PTHR12124:SF47">
    <property type="entry name" value="EXOSOME COMPONENT 10"/>
    <property type="match status" value="1"/>
</dbReference>
<dbReference type="Pfam" id="PF00570">
    <property type="entry name" value="HRDC"/>
    <property type="match status" value="1"/>
</dbReference>